<dbReference type="Proteomes" id="UP001321749">
    <property type="component" value="Unassembled WGS sequence"/>
</dbReference>
<gene>
    <name evidence="3" type="ORF">QBC42DRAFT_29637</name>
</gene>
<feature type="compositionally biased region" description="Low complexity" evidence="1">
    <location>
        <begin position="1"/>
        <end position="14"/>
    </location>
</feature>
<feature type="region of interest" description="Disordered" evidence="1">
    <location>
        <begin position="1"/>
        <end position="21"/>
    </location>
</feature>
<keyword evidence="2" id="KW-0472">Membrane</keyword>
<dbReference type="EMBL" id="MU864943">
    <property type="protein sequence ID" value="KAK4465028.1"/>
    <property type="molecule type" value="Genomic_DNA"/>
</dbReference>
<keyword evidence="2" id="KW-0812">Transmembrane</keyword>
<sequence>MPNRTTRARTAGTTRRTRRRQVPAVNTISTARRNRKPTQDDIAGQIMWLPSPAEVICDTPLVLDEGCFNHPVLILSSCPDKNKHVRILIITSFHSTSLPDKHKRSSAVRKLYLPIHPAAPHADLDGNVLYLEGNRELLKKSYVSLAKKWSVPFKILRGYPYGYEQGGRTYKLSKESLKVVMGLIPHGREEEDEEEEEGMGLVHSAASSCAAQVGTGAPKPAPKLAPALDAEVLMAAARVREMTAGQAAPSRLYQAWGAQAASSSARPTVPRSSSATIPREAALAASAARYYSDNSRRPLLAAAANPSTASAAPTHPGLVNPLANWMDPTLRTTTSPATPNYGATLERLAQRQQQARPVDPIGLQRSATYPAPGSYSTRQQRTVNGYYYPSPGEARRLSVVAPAAEDGGPKWLQVVSVVVFIGFVVGVIWLLGYLSFLAWPFAKAAFGWLVGALGWVLSHGGEFLVGAGQKLMGIWLKIWHWLIGKTVQGSGLQNGTVLLGRYNAMLRGD</sequence>
<evidence type="ECO:0000256" key="2">
    <source>
        <dbReference type="SAM" id="Phobius"/>
    </source>
</evidence>
<comment type="caution">
    <text evidence="3">The sequence shown here is derived from an EMBL/GenBank/DDBJ whole genome shotgun (WGS) entry which is preliminary data.</text>
</comment>
<evidence type="ECO:0000313" key="3">
    <source>
        <dbReference type="EMBL" id="KAK4465028.1"/>
    </source>
</evidence>
<keyword evidence="2" id="KW-1133">Transmembrane helix</keyword>
<feature type="transmembrane region" description="Helical" evidence="2">
    <location>
        <begin position="414"/>
        <end position="439"/>
    </location>
</feature>
<protein>
    <submittedName>
        <fullName evidence="3">Uncharacterized protein</fullName>
    </submittedName>
</protein>
<organism evidence="3 4">
    <name type="scientific">Cladorrhinum samala</name>
    <dbReference type="NCBI Taxonomy" id="585594"/>
    <lineage>
        <taxon>Eukaryota</taxon>
        <taxon>Fungi</taxon>
        <taxon>Dikarya</taxon>
        <taxon>Ascomycota</taxon>
        <taxon>Pezizomycotina</taxon>
        <taxon>Sordariomycetes</taxon>
        <taxon>Sordariomycetidae</taxon>
        <taxon>Sordariales</taxon>
        <taxon>Podosporaceae</taxon>
        <taxon>Cladorrhinum</taxon>
    </lineage>
</organism>
<feature type="transmembrane region" description="Helical" evidence="2">
    <location>
        <begin position="445"/>
        <end position="467"/>
    </location>
</feature>
<dbReference type="PANTHER" id="PTHR37048">
    <property type="entry name" value="QUESTIONABLE PROTEIN"/>
    <property type="match status" value="1"/>
</dbReference>
<dbReference type="AlphaFoldDB" id="A0AAV9HZR1"/>
<evidence type="ECO:0000313" key="4">
    <source>
        <dbReference type="Proteomes" id="UP001321749"/>
    </source>
</evidence>
<keyword evidence="4" id="KW-1185">Reference proteome</keyword>
<evidence type="ECO:0000256" key="1">
    <source>
        <dbReference type="SAM" id="MobiDB-lite"/>
    </source>
</evidence>
<name>A0AAV9HZR1_9PEZI</name>
<reference evidence="3" key="1">
    <citation type="journal article" date="2023" name="Mol. Phylogenet. Evol.">
        <title>Genome-scale phylogeny and comparative genomics of the fungal order Sordariales.</title>
        <authorList>
            <person name="Hensen N."/>
            <person name="Bonometti L."/>
            <person name="Westerberg I."/>
            <person name="Brannstrom I.O."/>
            <person name="Guillou S."/>
            <person name="Cros-Aarteil S."/>
            <person name="Calhoun S."/>
            <person name="Haridas S."/>
            <person name="Kuo A."/>
            <person name="Mondo S."/>
            <person name="Pangilinan J."/>
            <person name="Riley R."/>
            <person name="LaButti K."/>
            <person name="Andreopoulos B."/>
            <person name="Lipzen A."/>
            <person name="Chen C."/>
            <person name="Yan M."/>
            <person name="Daum C."/>
            <person name="Ng V."/>
            <person name="Clum A."/>
            <person name="Steindorff A."/>
            <person name="Ohm R.A."/>
            <person name="Martin F."/>
            <person name="Silar P."/>
            <person name="Natvig D.O."/>
            <person name="Lalanne C."/>
            <person name="Gautier V."/>
            <person name="Ament-Velasquez S.L."/>
            <person name="Kruys A."/>
            <person name="Hutchinson M.I."/>
            <person name="Powell A.J."/>
            <person name="Barry K."/>
            <person name="Miller A.N."/>
            <person name="Grigoriev I.V."/>
            <person name="Debuchy R."/>
            <person name="Gladieux P."/>
            <person name="Hiltunen Thoren M."/>
            <person name="Johannesson H."/>
        </authorList>
    </citation>
    <scope>NUCLEOTIDE SEQUENCE</scope>
    <source>
        <strain evidence="3">PSN324</strain>
    </source>
</reference>
<reference evidence="3" key="2">
    <citation type="submission" date="2023-06" db="EMBL/GenBank/DDBJ databases">
        <authorList>
            <consortium name="Lawrence Berkeley National Laboratory"/>
            <person name="Mondo S.J."/>
            <person name="Hensen N."/>
            <person name="Bonometti L."/>
            <person name="Westerberg I."/>
            <person name="Brannstrom I.O."/>
            <person name="Guillou S."/>
            <person name="Cros-Aarteil S."/>
            <person name="Calhoun S."/>
            <person name="Haridas S."/>
            <person name="Kuo A."/>
            <person name="Pangilinan J."/>
            <person name="Riley R."/>
            <person name="Labutti K."/>
            <person name="Andreopoulos B."/>
            <person name="Lipzen A."/>
            <person name="Chen C."/>
            <person name="Yanf M."/>
            <person name="Daum C."/>
            <person name="Ng V."/>
            <person name="Clum A."/>
            <person name="Steindorff A."/>
            <person name="Ohm R."/>
            <person name="Martin F."/>
            <person name="Silar P."/>
            <person name="Natvig D."/>
            <person name="Lalanne C."/>
            <person name="Gautier V."/>
            <person name="Ament-Velasquez S.L."/>
            <person name="Kruys A."/>
            <person name="Hutchinson M.I."/>
            <person name="Powell A.J."/>
            <person name="Barry K."/>
            <person name="Miller A.N."/>
            <person name="Grigoriev I.V."/>
            <person name="Debuchy R."/>
            <person name="Gladieux P."/>
            <person name="Thoren M.H."/>
            <person name="Johannesson H."/>
        </authorList>
    </citation>
    <scope>NUCLEOTIDE SEQUENCE</scope>
    <source>
        <strain evidence="3">PSN324</strain>
    </source>
</reference>
<accession>A0AAV9HZR1</accession>
<proteinExistence type="predicted"/>
<dbReference type="PANTHER" id="PTHR37048:SF2">
    <property type="entry name" value="QUESTIONABLE PROTEIN"/>
    <property type="match status" value="1"/>
</dbReference>